<gene>
    <name evidence="2" type="ordered locus">M301_1046</name>
</gene>
<protein>
    <recommendedName>
        <fullName evidence="1">(S)-ureidoglycine aminohydrolase cupin domain-containing protein</fullName>
    </recommendedName>
</protein>
<feature type="domain" description="(S)-ureidoglycine aminohydrolase cupin" evidence="1">
    <location>
        <begin position="51"/>
        <end position="122"/>
    </location>
</feature>
<name>D7DQ59_METV0</name>
<dbReference type="Pfam" id="PF05899">
    <property type="entry name" value="Cupin_3"/>
    <property type="match status" value="1"/>
</dbReference>
<evidence type="ECO:0000313" key="2">
    <source>
        <dbReference type="EMBL" id="ADI29430.1"/>
    </source>
</evidence>
<evidence type="ECO:0000313" key="3">
    <source>
        <dbReference type="Proteomes" id="UP000000383"/>
    </source>
</evidence>
<dbReference type="PANTHER" id="PTHR40943">
    <property type="entry name" value="CYTOPLASMIC PROTEIN-RELATED"/>
    <property type="match status" value="1"/>
</dbReference>
<dbReference type="InterPro" id="IPR008579">
    <property type="entry name" value="UGlyAH_Cupin_dom"/>
</dbReference>
<dbReference type="eggNOG" id="COG3450">
    <property type="taxonomic scope" value="Bacteria"/>
</dbReference>
<evidence type="ECO:0000259" key="1">
    <source>
        <dbReference type="Pfam" id="PF05899"/>
    </source>
</evidence>
<reference evidence="3" key="1">
    <citation type="submission" date="2010-05" db="EMBL/GenBank/DDBJ databases">
        <title>Complete sequence of Methylotenera sp. 301.</title>
        <authorList>
            <person name="Lucas S."/>
            <person name="Copeland A."/>
            <person name="Lapidus A."/>
            <person name="Cheng J.-F."/>
            <person name="Bruce D."/>
            <person name="Goodwin L."/>
            <person name="Pitluck S."/>
            <person name="Clum A."/>
            <person name="Land M."/>
            <person name="Hauser L."/>
            <person name="Kyrpides N."/>
            <person name="Ivanova N."/>
            <person name="Chistoservova L."/>
            <person name="Kalyuzhnaya M."/>
            <person name="Woyke T."/>
        </authorList>
    </citation>
    <scope>NUCLEOTIDE SEQUENCE [LARGE SCALE GENOMIC DNA]</scope>
    <source>
        <strain evidence="3">301</strain>
    </source>
</reference>
<organism evidence="2 3">
    <name type="scientific">Methylotenera versatilis (strain 301)</name>
    <dbReference type="NCBI Taxonomy" id="666681"/>
    <lineage>
        <taxon>Bacteria</taxon>
        <taxon>Pseudomonadati</taxon>
        <taxon>Pseudomonadota</taxon>
        <taxon>Betaproteobacteria</taxon>
        <taxon>Nitrosomonadales</taxon>
        <taxon>Methylophilaceae</taxon>
        <taxon>Methylotenera</taxon>
    </lineage>
</organism>
<dbReference type="InterPro" id="IPR014710">
    <property type="entry name" value="RmlC-like_jellyroll"/>
</dbReference>
<accession>D7DQ59</accession>
<dbReference type="STRING" id="666681.M301_1046"/>
<dbReference type="InterPro" id="IPR011051">
    <property type="entry name" value="RmlC_Cupin_sf"/>
</dbReference>
<dbReference type="SUPFAM" id="SSF51182">
    <property type="entry name" value="RmlC-like cupins"/>
    <property type="match status" value="1"/>
</dbReference>
<dbReference type="EMBL" id="CP002056">
    <property type="protein sequence ID" value="ADI29430.1"/>
    <property type="molecule type" value="Genomic_DNA"/>
</dbReference>
<dbReference type="OrthoDB" id="9799053at2"/>
<dbReference type="PANTHER" id="PTHR40943:SF2">
    <property type="entry name" value="(S)-UREIDOGLYCINE AMINOHYDROLASE CUPIN DOMAIN-CONTAINING PROTEIN"/>
    <property type="match status" value="1"/>
</dbReference>
<dbReference type="CDD" id="cd02227">
    <property type="entry name" value="cupin_TM1112-like"/>
    <property type="match status" value="1"/>
</dbReference>
<dbReference type="AlphaFoldDB" id="D7DQ59"/>
<dbReference type="HOGENOM" id="CLU_147448_1_1_4"/>
<reference evidence="2 3" key="2">
    <citation type="journal article" date="2011" name="J. Bacteriol.">
        <title>Genomes of three methylotrophs from a single niche uncover genetic and metabolic divergence of Methylophilaceae.</title>
        <authorList>
            <person name="Lapidus A."/>
            <person name="Clum A."/>
            <person name="Labutti K."/>
            <person name="Kaluzhnaya M.G."/>
            <person name="Lim S."/>
            <person name="Beck D.A."/>
            <person name="Glavina Del Rio T."/>
            <person name="Nolan M."/>
            <person name="Mavromatis K."/>
            <person name="Huntemann M."/>
            <person name="Lucas S."/>
            <person name="Lidstrom M.E."/>
            <person name="Ivanova N."/>
            <person name="Chistoserdova L."/>
        </authorList>
    </citation>
    <scope>NUCLEOTIDE SEQUENCE [LARGE SCALE GENOMIC DNA]</scope>
    <source>
        <strain evidence="2 3">301</strain>
    </source>
</reference>
<dbReference type="Proteomes" id="UP000000383">
    <property type="component" value="Chromosome"/>
</dbReference>
<dbReference type="RefSeq" id="WP_013147746.1">
    <property type="nucleotide sequence ID" value="NC_014207.1"/>
</dbReference>
<proteinExistence type="predicted"/>
<dbReference type="Gene3D" id="2.60.120.10">
    <property type="entry name" value="Jelly Rolls"/>
    <property type="match status" value="1"/>
</dbReference>
<sequence>MSKTINDVIDFASNKVEVELGTVPQERVIAGVASDANTKITMETYNHYTDPSEHFFAGIWHSSVGAKTVNYTEEEVCVILEGRVRLTDVNGNAREFGAGSIFALPAGFKGTWETLEAIKKVYVIWQN</sequence>
<keyword evidence="3" id="KW-1185">Reference proteome</keyword>
<dbReference type="KEGG" id="meh:M301_1046"/>